<evidence type="ECO:0000256" key="4">
    <source>
        <dbReference type="ARBA" id="ARBA00022741"/>
    </source>
</evidence>
<dbReference type="InterPro" id="IPR050512">
    <property type="entry name" value="Sulf_AdTrans/APS_kinase"/>
</dbReference>
<comment type="function">
    <text evidence="6 7">Catalyzes the synthesis of activated sulfate.</text>
</comment>
<feature type="domain" description="APS kinase" evidence="8">
    <location>
        <begin position="26"/>
        <end position="173"/>
    </location>
</feature>
<dbReference type="InterPro" id="IPR002891">
    <property type="entry name" value="APS"/>
</dbReference>
<dbReference type="AlphaFoldDB" id="A0A1A8XZA7"/>
<evidence type="ECO:0000256" key="7">
    <source>
        <dbReference type="RuleBase" id="RU004347"/>
    </source>
</evidence>
<evidence type="ECO:0000256" key="5">
    <source>
        <dbReference type="ARBA" id="ARBA00022840"/>
    </source>
</evidence>
<proteinExistence type="inferred from homology"/>
<dbReference type="Pfam" id="PF01583">
    <property type="entry name" value="APS_kinase"/>
    <property type="match status" value="1"/>
</dbReference>
<dbReference type="Proteomes" id="UP000199600">
    <property type="component" value="Unassembled WGS sequence"/>
</dbReference>
<reference evidence="9 10" key="1">
    <citation type="submission" date="2016-06" db="EMBL/GenBank/DDBJ databases">
        <authorList>
            <person name="Kjaerup R.B."/>
            <person name="Dalgaard T.S."/>
            <person name="Juul-Madsen H.R."/>
        </authorList>
    </citation>
    <scope>NUCLEOTIDE SEQUENCE [LARGE SCALE GENOMIC DNA]</scope>
    <source>
        <strain evidence="9">2</strain>
    </source>
</reference>
<name>A0A1A8XZA7_9RHOO</name>
<accession>A0A1A8XZA7</accession>
<dbReference type="RefSeq" id="WP_186411584.1">
    <property type="nucleotide sequence ID" value="NZ_FLQY01000246.1"/>
</dbReference>
<dbReference type="NCBIfam" id="TIGR00455">
    <property type="entry name" value="apsK"/>
    <property type="match status" value="1"/>
</dbReference>
<evidence type="ECO:0000256" key="2">
    <source>
        <dbReference type="ARBA" id="ARBA00012121"/>
    </source>
</evidence>
<evidence type="ECO:0000256" key="6">
    <source>
        <dbReference type="HAMAP-Rule" id="MF_00065"/>
    </source>
</evidence>
<evidence type="ECO:0000256" key="1">
    <source>
        <dbReference type="ARBA" id="ARBA00001823"/>
    </source>
</evidence>
<dbReference type="SUPFAM" id="SSF52540">
    <property type="entry name" value="P-loop containing nucleoside triphosphate hydrolases"/>
    <property type="match status" value="1"/>
</dbReference>
<keyword evidence="10" id="KW-1185">Reference proteome</keyword>
<dbReference type="EMBL" id="FLQY01000246">
    <property type="protein sequence ID" value="SBT09403.1"/>
    <property type="molecule type" value="Genomic_DNA"/>
</dbReference>
<dbReference type="InterPro" id="IPR059117">
    <property type="entry name" value="APS_kinase_dom"/>
</dbReference>
<dbReference type="GO" id="GO:0004781">
    <property type="term" value="F:sulfate adenylyltransferase (ATP) activity"/>
    <property type="evidence" value="ECO:0007669"/>
    <property type="project" value="TreeGrafter"/>
</dbReference>
<keyword evidence="4 6" id="KW-0547">Nucleotide-binding</keyword>
<comment type="catalytic activity">
    <reaction evidence="1 6 7">
        <text>adenosine 5'-phosphosulfate + ATP = 3'-phosphoadenylyl sulfate + ADP + H(+)</text>
        <dbReference type="Rhea" id="RHEA:24152"/>
        <dbReference type="ChEBI" id="CHEBI:15378"/>
        <dbReference type="ChEBI" id="CHEBI:30616"/>
        <dbReference type="ChEBI" id="CHEBI:58243"/>
        <dbReference type="ChEBI" id="CHEBI:58339"/>
        <dbReference type="ChEBI" id="CHEBI:456216"/>
        <dbReference type="EC" id="2.7.1.25"/>
    </reaction>
</comment>
<dbReference type="Gene3D" id="3.40.50.300">
    <property type="entry name" value="P-loop containing nucleotide triphosphate hydrolases"/>
    <property type="match status" value="1"/>
</dbReference>
<keyword evidence="6 7" id="KW-0418">Kinase</keyword>
<gene>
    <name evidence="6 9" type="primary">cysC</name>
    <name evidence="9" type="ORF">PROAA_320058</name>
</gene>
<sequence>MRSKNIQFTEHKVSLEDRWMAHGHRSGILWLTGLSASGKTTLAFELDRLLFQKGWRTFVLDGDNVRHGLCADLGFSPADRAENIRRIGEVAKLFAQSGCLVITAFISPYRADRDRVRAIAGELFHEVHVATSLEVCEARDPKGLYGKARRGEIEAFTGISAPYEAPLKPELVLETSATDIERSVQSLLGYVGTHFTLDQKA</sequence>
<dbReference type="NCBIfam" id="NF003013">
    <property type="entry name" value="PRK03846.1"/>
    <property type="match status" value="1"/>
</dbReference>
<evidence type="ECO:0000313" key="10">
    <source>
        <dbReference type="Proteomes" id="UP000199600"/>
    </source>
</evidence>
<dbReference type="GO" id="GO:0019379">
    <property type="term" value="P:sulfate assimilation, phosphoadenylyl sulfate reduction by phosphoadenylyl-sulfate reductase (thioredoxin)"/>
    <property type="evidence" value="ECO:0007669"/>
    <property type="project" value="TreeGrafter"/>
</dbReference>
<evidence type="ECO:0000313" key="9">
    <source>
        <dbReference type="EMBL" id="SBT09403.1"/>
    </source>
</evidence>
<keyword evidence="3 6" id="KW-0808">Transferase</keyword>
<dbReference type="GO" id="GO:0005737">
    <property type="term" value="C:cytoplasm"/>
    <property type="evidence" value="ECO:0007669"/>
    <property type="project" value="TreeGrafter"/>
</dbReference>
<dbReference type="GO" id="GO:0005524">
    <property type="term" value="F:ATP binding"/>
    <property type="evidence" value="ECO:0007669"/>
    <property type="project" value="UniProtKB-UniRule"/>
</dbReference>
<dbReference type="GO" id="GO:0004020">
    <property type="term" value="F:adenylylsulfate kinase activity"/>
    <property type="evidence" value="ECO:0007669"/>
    <property type="project" value="UniProtKB-UniRule"/>
</dbReference>
<dbReference type="GO" id="GO:0070814">
    <property type="term" value="P:hydrogen sulfide biosynthetic process"/>
    <property type="evidence" value="ECO:0007669"/>
    <property type="project" value="UniProtKB-UniRule"/>
</dbReference>
<organism evidence="9 10">
    <name type="scientific">Candidatus Propionivibrio aalborgensis</name>
    <dbReference type="NCBI Taxonomy" id="1860101"/>
    <lineage>
        <taxon>Bacteria</taxon>
        <taxon>Pseudomonadati</taxon>
        <taxon>Pseudomonadota</taxon>
        <taxon>Betaproteobacteria</taxon>
        <taxon>Rhodocyclales</taxon>
        <taxon>Rhodocyclaceae</taxon>
        <taxon>Propionivibrio</taxon>
    </lineage>
</organism>
<dbReference type="PANTHER" id="PTHR42700">
    <property type="entry name" value="SULFATE ADENYLYLTRANSFERASE"/>
    <property type="match status" value="1"/>
</dbReference>
<feature type="binding site" evidence="6">
    <location>
        <begin position="33"/>
        <end position="40"/>
    </location>
    <ligand>
        <name>ATP</name>
        <dbReference type="ChEBI" id="CHEBI:30616"/>
    </ligand>
</feature>
<dbReference type="CDD" id="cd02027">
    <property type="entry name" value="APSK"/>
    <property type="match status" value="1"/>
</dbReference>
<dbReference type="HAMAP" id="MF_00065">
    <property type="entry name" value="Adenylyl_sulf_kinase"/>
    <property type="match status" value="1"/>
</dbReference>
<dbReference type="UniPathway" id="UPA00140">
    <property type="reaction ID" value="UER00205"/>
</dbReference>
<dbReference type="PANTHER" id="PTHR42700:SF3">
    <property type="entry name" value="BIFUNCTIONAL SAT_APS KINASE-RELATED"/>
    <property type="match status" value="1"/>
</dbReference>
<keyword evidence="6" id="KW-0597">Phosphoprotein</keyword>
<evidence type="ECO:0000259" key="8">
    <source>
        <dbReference type="Pfam" id="PF01583"/>
    </source>
</evidence>
<comment type="pathway">
    <text evidence="6 7">Sulfur metabolism; hydrogen sulfide biosynthesis; sulfite from sulfate: step 2/3.</text>
</comment>
<evidence type="ECO:0000256" key="3">
    <source>
        <dbReference type="ARBA" id="ARBA00022679"/>
    </source>
</evidence>
<dbReference type="InterPro" id="IPR027417">
    <property type="entry name" value="P-loop_NTPase"/>
</dbReference>
<comment type="similarity">
    <text evidence="6 7">Belongs to the APS kinase family.</text>
</comment>
<dbReference type="EC" id="2.7.1.25" evidence="2 6"/>
<dbReference type="GO" id="GO:0010134">
    <property type="term" value="P:sulfate assimilation via adenylyl sulfate reduction"/>
    <property type="evidence" value="ECO:0007669"/>
    <property type="project" value="TreeGrafter"/>
</dbReference>
<feature type="active site" description="Phosphoserine intermediate" evidence="6">
    <location>
        <position position="107"/>
    </location>
</feature>
<keyword evidence="5 6" id="KW-0067">ATP-binding</keyword>
<protein>
    <recommendedName>
        <fullName evidence="2 6">Adenylyl-sulfate kinase</fullName>
        <ecNumber evidence="2 6">2.7.1.25</ecNumber>
    </recommendedName>
    <alternativeName>
        <fullName evidence="6">APS kinase</fullName>
    </alternativeName>
    <alternativeName>
        <fullName evidence="6">ATP adenosine-5'-phosphosulfate 3'-phosphotransferase</fullName>
    </alternativeName>
    <alternativeName>
        <fullName evidence="6">Adenosine-5'-phosphosulfate kinase</fullName>
    </alternativeName>
</protein>